<accession>A0A917I0C5</accession>
<dbReference type="SUPFAM" id="SSF55729">
    <property type="entry name" value="Acyl-CoA N-acyltransferases (Nat)"/>
    <property type="match status" value="1"/>
</dbReference>
<dbReference type="PROSITE" id="PS51186">
    <property type="entry name" value="GNAT"/>
    <property type="match status" value="1"/>
</dbReference>
<reference evidence="2" key="1">
    <citation type="journal article" date="2014" name="Int. J. Syst. Evol. Microbiol.">
        <title>Complete genome sequence of Corynebacterium casei LMG S-19264T (=DSM 44701T), isolated from a smear-ripened cheese.</title>
        <authorList>
            <consortium name="US DOE Joint Genome Institute (JGI-PGF)"/>
            <person name="Walter F."/>
            <person name="Albersmeier A."/>
            <person name="Kalinowski J."/>
            <person name="Ruckert C."/>
        </authorList>
    </citation>
    <scope>NUCLEOTIDE SEQUENCE</scope>
    <source>
        <strain evidence="2">CGMCC 1.15763</strain>
    </source>
</reference>
<dbReference type="RefSeq" id="WP_188598706.1">
    <property type="nucleotide sequence ID" value="NZ_BMJW01000002.1"/>
</dbReference>
<dbReference type="EMBL" id="BMJW01000002">
    <property type="protein sequence ID" value="GGG97968.1"/>
    <property type="molecule type" value="Genomic_DNA"/>
</dbReference>
<dbReference type="GO" id="GO:0005737">
    <property type="term" value="C:cytoplasm"/>
    <property type="evidence" value="ECO:0007669"/>
    <property type="project" value="TreeGrafter"/>
</dbReference>
<proteinExistence type="predicted"/>
<feature type="domain" description="N-acetyltransferase" evidence="1">
    <location>
        <begin position="13"/>
        <end position="178"/>
    </location>
</feature>
<evidence type="ECO:0000259" key="1">
    <source>
        <dbReference type="PROSITE" id="PS51186"/>
    </source>
</evidence>
<comment type="caution">
    <text evidence="2">The sequence shown here is derived from an EMBL/GenBank/DDBJ whole genome shotgun (WGS) entry which is preliminary data.</text>
</comment>
<keyword evidence="3" id="KW-1185">Reference proteome</keyword>
<dbReference type="InterPro" id="IPR016181">
    <property type="entry name" value="Acyl_CoA_acyltransferase"/>
</dbReference>
<dbReference type="PANTHER" id="PTHR43792">
    <property type="entry name" value="GNAT FAMILY, PUTATIVE (AFU_ORTHOLOGUE AFUA_3G00765)-RELATED-RELATED"/>
    <property type="match status" value="1"/>
</dbReference>
<dbReference type="Proteomes" id="UP000633278">
    <property type="component" value="Unassembled WGS sequence"/>
</dbReference>
<organism evidence="2 3">
    <name type="scientific">Polaribacter pacificus</name>
    <dbReference type="NCBI Taxonomy" id="1775173"/>
    <lineage>
        <taxon>Bacteria</taxon>
        <taxon>Pseudomonadati</taxon>
        <taxon>Bacteroidota</taxon>
        <taxon>Flavobacteriia</taxon>
        <taxon>Flavobacteriales</taxon>
        <taxon>Flavobacteriaceae</taxon>
    </lineage>
</organism>
<reference evidence="2" key="2">
    <citation type="submission" date="2020-09" db="EMBL/GenBank/DDBJ databases">
        <authorList>
            <person name="Sun Q."/>
            <person name="Zhou Y."/>
        </authorList>
    </citation>
    <scope>NUCLEOTIDE SEQUENCE</scope>
    <source>
        <strain evidence="2">CGMCC 1.15763</strain>
    </source>
</reference>
<dbReference type="PANTHER" id="PTHR43792:SF9">
    <property type="entry name" value="RIBOSOMAL-PROTEIN-ALANINE ACETYLTRANSFERASE"/>
    <property type="match status" value="1"/>
</dbReference>
<dbReference type="InterPro" id="IPR000182">
    <property type="entry name" value="GNAT_dom"/>
</dbReference>
<dbReference type="GO" id="GO:0008999">
    <property type="term" value="F:protein-N-terminal-alanine acetyltransferase activity"/>
    <property type="evidence" value="ECO:0007669"/>
    <property type="project" value="TreeGrafter"/>
</dbReference>
<evidence type="ECO:0000313" key="2">
    <source>
        <dbReference type="EMBL" id="GGG97968.1"/>
    </source>
</evidence>
<dbReference type="InterPro" id="IPR051531">
    <property type="entry name" value="N-acetyltransferase"/>
</dbReference>
<gene>
    <name evidence="2" type="ORF">GCM10011416_15030</name>
</gene>
<name>A0A917I0C5_9FLAO</name>
<dbReference type="AlphaFoldDB" id="A0A917I0C5"/>
<protein>
    <submittedName>
        <fullName evidence="2">N-acetyltransferase</fullName>
    </submittedName>
</protein>
<sequence>MSKSFPVLESKRLLLRQIVATDQEAVFKGLSDPEVIKYYGVSFDSLEATEEQMIWFSELENTKAGVWWAICTKDDNQFLGAAGINDFDKKKRKAEIGFWLYPKNWGQGYVFEALSLILEQVFNNMELDKLEAFVETKNTASVKTLKKLGFYLETTLLNCELKNGIPISLHVFIKKSIDAQ</sequence>
<dbReference type="Pfam" id="PF13302">
    <property type="entry name" value="Acetyltransf_3"/>
    <property type="match status" value="1"/>
</dbReference>
<evidence type="ECO:0000313" key="3">
    <source>
        <dbReference type="Proteomes" id="UP000633278"/>
    </source>
</evidence>
<dbReference type="Gene3D" id="3.40.630.30">
    <property type="match status" value="1"/>
</dbReference>